<dbReference type="InterPro" id="IPR008927">
    <property type="entry name" value="6-PGluconate_DH-like_C_sf"/>
</dbReference>
<organism evidence="5 6">
    <name type="scientific">Sphaerochaeta associata</name>
    <dbReference type="NCBI Taxonomy" id="1129264"/>
    <lineage>
        <taxon>Bacteria</taxon>
        <taxon>Pseudomonadati</taxon>
        <taxon>Spirochaetota</taxon>
        <taxon>Spirochaetia</taxon>
        <taxon>Spirochaetales</taxon>
        <taxon>Sphaerochaetaceae</taxon>
        <taxon>Sphaerochaeta</taxon>
    </lineage>
</organism>
<dbReference type="SUPFAM" id="SSF51735">
    <property type="entry name" value="NAD(P)-binding Rossmann-fold domains"/>
    <property type="match status" value="1"/>
</dbReference>
<feature type="domain" description="Mannitol dehydrogenase N-terminal" evidence="3">
    <location>
        <begin position="27"/>
        <end position="265"/>
    </location>
</feature>
<dbReference type="SUPFAM" id="SSF48179">
    <property type="entry name" value="6-phosphogluconate dehydrogenase C-terminal domain-like"/>
    <property type="match status" value="1"/>
</dbReference>
<name>A0ABY4DBF7_9SPIR</name>
<dbReference type="PANTHER" id="PTHR43362">
    <property type="entry name" value="MANNITOL DEHYDROGENASE DSF1-RELATED"/>
    <property type="match status" value="1"/>
</dbReference>
<gene>
    <name evidence="5" type="ORF">MUG09_02280</name>
</gene>
<dbReference type="InterPro" id="IPR000669">
    <property type="entry name" value="Mannitol_DH"/>
</dbReference>
<accession>A0ABY4DBF7</accession>
<evidence type="ECO:0000256" key="2">
    <source>
        <dbReference type="ARBA" id="ARBA00023027"/>
    </source>
</evidence>
<dbReference type="InterPro" id="IPR036291">
    <property type="entry name" value="NAD(P)-bd_dom_sf"/>
</dbReference>
<dbReference type="InterPro" id="IPR023027">
    <property type="entry name" value="Mannitol_DH_CS"/>
</dbReference>
<evidence type="ECO:0000313" key="5">
    <source>
        <dbReference type="EMBL" id="UOM51601.1"/>
    </source>
</evidence>
<evidence type="ECO:0000259" key="3">
    <source>
        <dbReference type="Pfam" id="PF01232"/>
    </source>
</evidence>
<dbReference type="PROSITE" id="PS00974">
    <property type="entry name" value="MANNITOL_DHGENASE"/>
    <property type="match status" value="1"/>
</dbReference>
<evidence type="ECO:0000313" key="6">
    <source>
        <dbReference type="Proteomes" id="UP000829708"/>
    </source>
</evidence>
<reference evidence="6" key="1">
    <citation type="journal article" date="2024" name="J Bioinform Genom">
        <title>Complete genome sequence of the type strain bacterium Sphaerochaeta associata GLS2t (VKM B-2742)t.</title>
        <authorList>
            <person name="Troshina O.Y."/>
            <person name="Tepeeva A.N."/>
            <person name="Arzamasceva V.O."/>
            <person name="Whitman W.B."/>
            <person name="Varghese N."/>
            <person name="Shapiro N."/>
            <person name="Woyke T."/>
            <person name="Kripides N.C."/>
            <person name="Vasilenko O.V."/>
        </authorList>
    </citation>
    <scope>NUCLEOTIDE SEQUENCE [LARGE SCALE GENOMIC DNA]</scope>
    <source>
        <strain evidence="6">GLS2T</strain>
    </source>
</reference>
<feature type="domain" description="Mannitol dehydrogenase C-terminal" evidence="4">
    <location>
        <begin position="283"/>
        <end position="412"/>
    </location>
</feature>
<proteinExistence type="predicted"/>
<dbReference type="InterPro" id="IPR050988">
    <property type="entry name" value="Mannitol_DH/Oxidoreductase"/>
</dbReference>
<keyword evidence="1" id="KW-0560">Oxidoreductase</keyword>
<dbReference type="InterPro" id="IPR013328">
    <property type="entry name" value="6PGD_dom2"/>
</dbReference>
<dbReference type="PANTHER" id="PTHR43362:SF1">
    <property type="entry name" value="MANNITOL DEHYDROGENASE 2-RELATED"/>
    <property type="match status" value="1"/>
</dbReference>
<dbReference type="EMBL" id="CP094929">
    <property type="protein sequence ID" value="UOM51601.1"/>
    <property type="molecule type" value="Genomic_DNA"/>
</dbReference>
<sequence length="478" mass="54363">MLGKCNLHSLDTRIKVPSYDRTTLEPHIVHLGLGHFHRSHFCYYLHQLLEQGVTDWGIEEIDLVPSHTDEIAKKQEYLYTLCSRDPAGGRQMTVIECILGYTKGWEDKRQAIALMKRPQTKLITLTITEKGYCYDNHTQALDWQHPLLQHDLHSPQDPQSAIGYLSLALFERCQENREKLTIASCDNIPSNGYVLKRCILQYCSKAFPSIVPWIEQKVAFPLSMVDRITPSTKTEDIQFVEREYGLRDEWLVVSEDFLQWVIEPRGLDGLPPFEKAGALVTKDVEAFETMKIRLLNGSHSALAYPALLSGYAYVDEALADATLRSFIRDRYMCEVGDTLLPIPGYDFEAYKDQLIERFSNPYCSDTLLRLAQDGSKKFANALVPALRIALEKGLPHKVMVCTLALWAHFLRRHASLVDDQACEALIKAVSLLDLDVKPFFGLIGLAGEQYDVLQPLFQSYLALIETEGVKHVLTHFQS</sequence>
<dbReference type="Gene3D" id="1.10.1040.10">
    <property type="entry name" value="N-(1-d-carboxylethyl)-l-norvaline Dehydrogenase, domain 2"/>
    <property type="match status" value="1"/>
</dbReference>
<evidence type="ECO:0000259" key="4">
    <source>
        <dbReference type="Pfam" id="PF08125"/>
    </source>
</evidence>
<keyword evidence="6" id="KW-1185">Reference proteome</keyword>
<dbReference type="InterPro" id="IPR013118">
    <property type="entry name" value="Mannitol_DH_C"/>
</dbReference>
<dbReference type="Proteomes" id="UP000829708">
    <property type="component" value="Chromosome"/>
</dbReference>
<dbReference type="InterPro" id="IPR013131">
    <property type="entry name" value="Mannitol_DH_N"/>
</dbReference>
<dbReference type="Pfam" id="PF08125">
    <property type="entry name" value="Mannitol_dh_C"/>
    <property type="match status" value="1"/>
</dbReference>
<dbReference type="RefSeq" id="WP_244773102.1">
    <property type="nucleotide sequence ID" value="NZ_CP094929.1"/>
</dbReference>
<keyword evidence="2" id="KW-0520">NAD</keyword>
<dbReference type="Gene3D" id="3.40.50.720">
    <property type="entry name" value="NAD(P)-binding Rossmann-like Domain"/>
    <property type="match status" value="1"/>
</dbReference>
<dbReference type="Pfam" id="PF01232">
    <property type="entry name" value="Mannitol_dh"/>
    <property type="match status" value="1"/>
</dbReference>
<dbReference type="PRINTS" id="PR00084">
    <property type="entry name" value="MTLDHDRGNASE"/>
</dbReference>
<evidence type="ECO:0000256" key="1">
    <source>
        <dbReference type="ARBA" id="ARBA00023002"/>
    </source>
</evidence>
<protein>
    <submittedName>
        <fullName evidence="5">Mannitol dehydrogenase family protein</fullName>
    </submittedName>
</protein>